<sequence>MFRPQDSIYCIVSARPSSPPLYRLHLLSASRNPHILWKNPVGITTTPPTFYSISTTICRWVDGFVKGKSESSFLAVSSSSTITTATKKALSSSTVEETTMSYRLSMKFATRFVVWLDFHSTSKSFFQHTQYRLPLVSSCFQSNNRSIEAKRKEKWRRYEHVNVKICSIRIAEGEQEVPN</sequence>
<evidence type="ECO:0000313" key="2">
    <source>
        <dbReference type="Proteomes" id="UP000235145"/>
    </source>
</evidence>
<organism evidence="1 2">
    <name type="scientific">Lactuca sativa</name>
    <name type="common">Garden lettuce</name>
    <dbReference type="NCBI Taxonomy" id="4236"/>
    <lineage>
        <taxon>Eukaryota</taxon>
        <taxon>Viridiplantae</taxon>
        <taxon>Streptophyta</taxon>
        <taxon>Embryophyta</taxon>
        <taxon>Tracheophyta</taxon>
        <taxon>Spermatophyta</taxon>
        <taxon>Magnoliopsida</taxon>
        <taxon>eudicotyledons</taxon>
        <taxon>Gunneridae</taxon>
        <taxon>Pentapetalae</taxon>
        <taxon>asterids</taxon>
        <taxon>campanulids</taxon>
        <taxon>Asterales</taxon>
        <taxon>Asteraceae</taxon>
        <taxon>Cichorioideae</taxon>
        <taxon>Cichorieae</taxon>
        <taxon>Lactucinae</taxon>
        <taxon>Lactuca</taxon>
    </lineage>
</organism>
<reference evidence="1 2" key="1">
    <citation type="journal article" date="2017" name="Nat. Commun.">
        <title>Genome assembly with in vitro proximity ligation data and whole-genome triplication in lettuce.</title>
        <authorList>
            <person name="Reyes-Chin-Wo S."/>
            <person name="Wang Z."/>
            <person name="Yang X."/>
            <person name="Kozik A."/>
            <person name="Arikit S."/>
            <person name="Song C."/>
            <person name="Xia L."/>
            <person name="Froenicke L."/>
            <person name="Lavelle D.O."/>
            <person name="Truco M.J."/>
            <person name="Xia R."/>
            <person name="Zhu S."/>
            <person name="Xu C."/>
            <person name="Xu H."/>
            <person name="Xu X."/>
            <person name="Cox K."/>
            <person name="Korf I."/>
            <person name="Meyers B.C."/>
            <person name="Michelmore R.W."/>
        </authorList>
    </citation>
    <scope>NUCLEOTIDE SEQUENCE [LARGE SCALE GENOMIC DNA]</scope>
    <source>
        <strain evidence="2">cv. Salinas</strain>
        <tissue evidence="1">Seedlings</tissue>
    </source>
</reference>
<protein>
    <submittedName>
        <fullName evidence="1">Uncharacterized protein</fullName>
    </submittedName>
</protein>
<evidence type="ECO:0000313" key="1">
    <source>
        <dbReference type="EMBL" id="KAJ0224555.1"/>
    </source>
</evidence>
<accession>A0A9R1WG19</accession>
<dbReference type="AlphaFoldDB" id="A0A9R1WG19"/>
<keyword evidence="2" id="KW-1185">Reference proteome</keyword>
<dbReference type="EMBL" id="NBSK02000001">
    <property type="protein sequence ID" value="KAJ0224555.1"/>
    <property type="molecule type" value="Genomic_DNA"/>
</dbReference>
<dbReference type="Proteomes" id="UP000235145">
    <property type="component" value="Unassembled WGS sequence"/>
</dbReference>
<gene>
    <name evidence="1" type="ORF">LSAT_V11C100024790</name>
</gene>
<name>A0A9R1WG19_LACSA</name>
<comment type="caution">
    <text evidence="1">The sequence shown here is derived from an EMBL/GenBank/DDBJ whole genome shotgun (WGS) entry which is preliminary data.</text>
</comment>
<proteinExistence type="predicted"/>